<dbReference type="Proteomes" id="UP000678679">
    <property type="component" value="Chromosome 2"/>
</dbReference>
<reference evidence="2 3" key="1">
    <citation type="submission" date="2021-05" db="EMBL/GenBank/DDBJ databases">
        <title>Comparative genomic studies on the polysaccharide-degrading batcterial strains of the Flammeovirga genus.</title>
        <authorList>
            <person name="Zewei F."/>
            <person name="Zheng Z."/>
            <person name="Yu L."/>
            <person name="Ruyue G."/>
            <person name="Yanhong M."/>
            <person name="Yuanyuan C."/>
            <person name="Jingyan G."/>
            <person name="Wenjun H."/>
        </authorList>
    </citation>
    <scope>NUCLEOTIDE SEQUENCE [LARGE SCALE GENOMIC DNA]</scope>
    <source>
        <strain evidence="2 3">NBRC:100898</strain>
    </source>
</reference>
<dbReference type="EMBL" id="CP076133">
    <property type="protein sequence ID" value="QWG04268.1"/>
    <property type="molecule type" value="Genomic_DNA"/>
</dbReference>
<feature type="transmembrane region" description="Helical" evidence="1">
    <location>
        <begin position="182"/>
        <end position="198"/>
    </location>
</feature>
<organism evidence="2 3">
    <name type="scientific">Flammeovirga yaeyamensis</name>
    <dbReference type="NCBI Taxonomy" id="367791"/>
    <lineage>
        <taxon>Bacteria</taxon>
        <taxon>Pseudomonadati</taxon>
        <taxon>Bacteroidota</taxon>
        <taxon>Cytophagia</taxon>
        <taxon>Cytophagales</taxon>
        <taxon>Flammeovirgaceae</taxon>
        <taxon>Flammeovirga</taxon>
    </lineage>
</organism>
<dbReference type="AlphaFoldDB" id="A0AAX1NEI5"/>
<proteinExistence type="predicted"/>
<evidence type="ECO:0000256" key="1">
    <source>
        <dbReference type="SAM" id="Phobius"/>
    </source>
</evidence>
<dbReference type="RefSeq" id="WP_169663752.1">
    <property type="nucleotide sequence ID" value="NZ_CP076133.1"/>
</dbReference>
<protein>
    <submittedName>
        <fullName evidence="2">Uncharacterized protein</fullName>
    </submittedName>
</protein>
<keyword evidence="1" id="KW-1133">Transmembrane helix</keyword>
<sequence length="225" mass="25971">MLTELDINAECRELLLQGKDEKSIKQRIKEVKKSALAADSLYVKTRKEIRNEIKKEIDQKVKEDKSLQEIKDELKNYPTDIYNDAVEFFIKQHSIKIKGDVRKTALNGGNLNFVIKQHSSKLFSNYEIAEWAIFGIQMERERLAKQKRNDILAGSATLVIVSIFAFFKIASMRDSGSFRLKGIWWLIASAGFGFYKITNALNAKIPEIPVNGFEKREPIYHDLKR</sequence>
<accession>A0AAX1NEI5</accession>
<gene>
    <name evidence="2" type="ORF">KMW28_25585</name>
</gene>
<name>A0AAX1NEI5_9BACT</name>
<keyword evidence="1" id="KW-0472">Membrane</keyword>
<feature type="transmembrane region" description="Helical" evidence="1">
    <location>
        <begin position="151"/>
        <end position="170"/>
    </location>
</feature>
<keyword evidence="3" id="KW-1185">Reference proteome</keyword>
<keyword evidence="1" id="KW-0812">Transmembrane</keyword>
<evidence type="ECO:0000313" key="3">
    <source>
        <dbReference type="Proteomes" id="UP000678679"/>
    </source>
</evidence>
<evidence type="ECO:0000313" key="2">
    <source>
        <dbReference type="EMBL" id="QWG04268.1"/>
    </source>
</evidence>
<dbReference type="KEGG" id="fya:KMW28_25585"/>